<organism evidence="2 3">
    <name type="scientific">Nepenthes gracilis</name>
    <name type="common">Slender pitcher plant</name>
    <dbReference type="NCBI Taxonomy" id="150966"/>
    <lineage>
        <taxon>Eukaryota</taxon>
        <taxon>Viridiplantae</taxon>
        <taxon>Streptophyta</taxon>
        <taxon>Embryophyta</taxon>
        <taxon>Tracheophyta</taxon>
        <taxon>Spermatophyta</taxon>
        <taxon>Magnoliopsida</taxon>
        <taxon>eudicotyledons</taxon>
        <taxon>Gunneridae</taxon>
        <taxon>Pentapetalae</taxon>
        <taxon>Caryophyllales</taxon>
        <taxon>Nepenthaceae</taxon>
        <taxon>Nepenthes</taxon>
    </lineage>
</organism>
<gene>
    <name evidence="2" type="ORF">Nepgr_001035</name>
</gene>
<accession>A0AAD3RX18</accession>
<evidence type="ECO:0000256" key="1">
    <source>
        <dbReference type="SAM" id="MobiDB-lite"/>
    </source>
</evidence>
<dbReference type="Proteomes" id="UP001279734">
    <property type="component" value="Unassembled WGS sequence"/>
</dbReference>
<feature type="compositionally biased region" description="Basic and acidic residues" evidence="1">
    <location>
        <begin position="80"/>
        <end position="91"/>
    </location>
</feature>
<dbReference type="EMBL" id="BSYO01000001">
    <property type="protein sequence ID" value="GMG99195.1"/>
    <property type="molecule type" value="Genomic_DNA"/>
</dbReference>
<comment type="caution">
    <text evidence="2">The sequence shown here is derived from an EMBL/GenBank/DDBJ whole genome shotgun (WGS) entry which is preliminary data.</text>
</comment>
<keyword evidence="3" id="KW-1185">Reference proteome</keyword>
<sequence>MRHHAGVRLTAVRQRVRNPSVRLRGHWAFQYRLIRLGYRAFTQATRAQIQAMEPVSRSGSPKAANEPEMRSLASAINGEENSRKGNGKGREIIWIAAQSGKRGGRSTG</sequence>
<dbReference type="AlphaFoldDB" id="A0AAD3RX18"/>
<evidence type="ECO:0000313" key="2">
    <source>
        <dbReference type="EMBL" id="GMG99195.1"/>
    </source>
</evidence>
<feature type="region of interest" description="Disordered" evidence="1">
    <location>
        <begin position="52"/>
        <end position="108"/>
    </location>
</feature>
<name>A0AAD3RX18_NEPGR</name>
<protein>
    <submittedName>
        <fullName evidence="2">Uncharacterized protein</fullName>
    </submittedName>
</protein>
<evidence type="ECO:0000313" key="3">
    <source>
        <dbReference type="Proteomes" id="UP001279734"/>
    </source>
</evidence>
<reference evidence="2" key="1">
    <citation type="submission" date="2023-05" db="EMBL/GenBank/DDBJ databases">
        <title>Nepenthes gracilis genome sequencing.</title>
        <authorList>
            <person name="Fukushima K."/>
        </authorList>
    </citation>
    <scope>NUCLEOTIDE SEQUENCE</scope>
    <source>
        <strain evidence="2">SING2019-196</strain>
    </source>
</reference>
<proteinExistence type="predicted"/>